<reference evidence="1 3" key="1">
    <citation type="submission" date="2017-02" db="EMBL/GenBank/DDBJ databases">
        <authorList>
            <person name="Varghese N."/>
            <person name="Submissions S."/>
        </authorList>
    </citation>
    <scope>NUCLEOTIDE SEQUENCE [LARGE SCALE GENOMIC DNA]</scope>
    <source>
        <strain evidence="1 3">DSM 16775</strain>
    </source>
</reference>
<keyword evidence="3" id="KW-1185">Reference proteome</keyword>
<protein>
    <submittedName>
        <fullName evidence="2">Uncharacterized protein</fullName>
    </submittedName>
</protein>
<dbReference type="EMBL" id="FUZE01000001">
    <property type="protein sequence ID" value="SKB39205.1"/>
    <property type="molecule type" value="Genomic_DNA"/>
</dbReference>
<dbReference type="RefSeq" id="WP_079463618.1">
    <property type="nucleotide sequence ID" value="NZ_CP033934.1"/>
</dbReference>
<proteinExistence type="predicted"/>
<reference evidence="2 4" key="2">
    <citation type="submission" date="2018-06" db="EMBL/GenBank/DDBJ databases">
        <authorList>
            <consortium name="Pathogen Informatics"/>
            <person name="Doyle S."/>
        </authorList>
    </citation>
    <scope>NUCLEOTIDE SEQUENCE [LARGE SCALE GENOMIC DNA]</scope>
    <source>
        <strain evidence="2 4">NCTC11212</strain>
    </source>
</reference>
<evidence type="ECO:0000313" key="1">
    <source>
        <dbReference type="EMBL" id="SKB39205.1"/>
    </source>
</evidence>
<dbReference type="Proteomes" id="UP000190669">
    <property type="component" value="Unassembled WGS sequence"/>
</dbReference>
<organism evidence="2 4">
    <name type="scientific">Chryseobacterium balustinum</name>
    <dbReference type="NCBI Taxonomy" id="246"/>
    <lineage>
        <taxon>Bacteria</taxon>
        <taxon>Pseudomonadati</taxon>
        <taxon>Bacteroidota</taxon>
        <taxon>Flavobacteriia</taxon>
        <taxon>Flavobacteriales</taxon>
        <taxon>Weeksellaceae</taxon>
        <taxon>Chryseobacterium group</taxon>
        <taxon>Chryseobacterium</taxon>
    </lineage>
</organism>
<name>A0AAX2IHI4_9FLAO</name>
<dbReference type="Proteomes" id="UP000251937">
    <property type="component" value="Unassembled WGS sequence"/>
</dbReference>
<evidence type="ECO:0000313" key="2">
    <source>
        <dbReference type="EMBL" id="SQA87901.1"/>
    </source>
</evidence>
<dbReference type="AlphaFoldDB" id="A0AAX2IHI4"/>
<evidence type="ECO:0000313" key="3">
    <source>
        <dbReference type="Proteomes" id="UP000190669"/>
    </source>
</evidence>
<dbReference type="EMBL" id="UAVR01000005">
    <property type="protein sequence ID" value="SQA87901.1"/>
    <property type="molecule type" value="Genomic_DNA"/>
</dbReference>
<accession>A0AAX2IHI4</accession>
<evidence type="ECO:0000313" key="4">
    <source>
        <dbReference type="Proteomes" id="UP000251937"/>
    </source>
</evidence>
<gene>
    <name evidence="2" type="ORF">NCTC11212_00773</name>
    <name evidence="1" type="ORF">SAMN05421800_101364</name>
</gene>
<dbReference type="KEGG" id="cbp:EB354_18980"/>
<sequence length="110" mass="13433">MEQKLILDAIHGAVWRKKIREIFTLKDMYKDMTGDSDLSNLKIDIVLKNKEIFEWIIQHPEYDYKELLESPYSNEELFRFFKIYYESIIFKLNKYFSGDYTIRLSEIENM</sequence>
<comment type="caution">
    <text evidence="2">The sequence shown here is derived from an EMBL/GenBank/DDBJ whole genome shotgun (WGS) entry which is preliminary data.</text>
</comment>